<feature type="compositionally biased region" description="Polar residues" evidence="12">
    <location>
        <begin position="1"/>
        <end position="19"/>
    </location>
</feature>
<dbReference type="SMART" id="SM00956">
    <property type="entry name" value="RQC"/>
    <property type="match status" value="1"/>
</dbReference>
<dbReference type="NCBIfam" id="TIGR00614">
    <property type="entry name" value="recQ_fam"/>
    <property type="match status" value="1"/>
</dbReference>
<dbReference type="EMBL" id="CAVNYO010000436">
    <property type="protein sequence ID" value="CAK5279406.1"/>
    <property type="molecule type" value="Genomic_DNA"/>
</dbReference>
<dbReference type="InterPro" id="IPR036388">
    <property type="entry name" value="WH-like_DNA-bd_sf"/>
</dbReference>
<evidence type="ECO:0000256" key="8">
    <source>
        <dbReference type="ARBA" id="ARBA00023235"/>
    </source>
</evidence>
<evidence type="ECO:0000313" key="16">
    <source>
        <dbReference type="Proteomes" id="UP001295794"/>
    </source>
</evidence>
<evidence type="ECO:0000256" key="3">
    <source>
        <dbReference type="ARBA" id="ARBA00022741"/>
    </source>
</evidence>
<comment type="caution">
    <text evidence="15">The sequence shown here is derived from an EMBL/GenBank/DDBJ whole genome shotgun (WGS) entry which is preliminary data.</text>
</comment>
<dbReference type="SMART" id="SM00487">
    <property type="entry name" value="DEXDc"/>
    <property type="match status" value="1"/>
</dbReference>
<dbReference type="Gene3D" id="3.40.50.300">
    <property type="entry name" value="P-loop containing nucleotide triphosphate hydrolases"/>
    <property type="match status" value="2"/>
</dbReference>
<evidence type="ECO:0000256" key="10">
    <source>
        <dbReference type="ARBA" id="ARBA00034617"/>
    </source>
</evidence>
<evidence type="ECO:0000256" key="5">
    <source>
        <dbReference type="ARBA" id="ARBA00022806"/>
    </source>
</evidence>
<dbReference type="GO" id="GO:0031422">
    <property type="term" value="C:RecQ family helicase-topoisomerase III complex"/>
    <property type="evidence" value="ECO:0007669"/>
    <property type="project" value="UniProtKB-ARBA"/>
</dbReference>
<keyword evidence="7" id="KW-0238">DNA-binding</keyword>
<feature type="region of interest" description="Disordered" evidence="12">
    <location>
        <begin position="81"/>
        <end position="116"/>
    </location>
</feature>
<dbReference type="SUPFAM" id="SSF46785">
    <property type="entry name" value="Winged helix' DNA-binding domain"/>
    <property type="match status" value="1"/>
</dbReference>
<feature type="compositionally biased region" description="Basic residues" evidence="12">
    <location>
        <begin position="889"/>
        <end position="903"/>
    </location>
</feature>
<dbReference type="PROSITE" id="PS00690">
    <property type="entry name" value="DEAH_ATP_HELICASE"/>
    <property type="match status" value="1"/>
</dbReference>
<evidence type="ECO:0000256" key="7">
    <source>
        <dbReference type="ARBA" id="ARBA00023125"/>
    </source>
</evidence>
<dbReference type="PANTHER" id="PTHR13710:SF153">
    <property type="entry name" value="RECQ-LIKE DNA HELICASE BLM"/>
    <property type="match status" value="1"/>
</dbReference>
<proteinExistence type="inferred from homology"/>
<keyword evidence="9" id="KW-0539">Nucleus</keyword>
<dbReference type="EC" id="5.6.2.4" evidence="11"/>
<dbReference type="PROSITE" id="PS51194">
    <property type="entry name" value="HELICASE_CTER"/>
    <property type="match status" value="1"/>
</dbReference>
<dbReference type="Proteomes" id="UP001295794">
    <property type="component" value="Unassembled WGS sequence"/>
</dbReference>
<keyword evidence="4" id="KW-0378">Hydrolase</keyword>
<dbReference type="Pfam" id="PF00270">
    <property type="entry name" value="DEAD"/>
    <property type="match status" value="1"/>
</dbReference>
<dbReference type="Gene3D" id="1.10.10.10">
    <property type="entry name" value="Winged helix-like DNA-binding domain superfamily/Winged helix DNA-binding domain"/>
    <property type="match status" value="1"/>
</dbReference>
<dbReference type="CDD" id="cd17920">
    <property type="entry name" value="DEXHc_RecQ"/>
    <property type="match status" value="1"/>
</dbReference>
<feature type="region of interest" description="Disordered" evidence="12">
    <location>
        <begin position="889"/>
        <end position="910"/>
    </location>
</feature>
<dbReference type="GO" id="GO:0005737">
    <property type="term" value="C:cytoplasm"/>
    <property type="evidence" value="ECO:0007669"/>
    <property type="project" value="TreeGrafter"/>
</dbReference>
<dbReference type="GO" id="GO:0000724">
    <property type="term" value="P:double-strand break repair via homologous recombination"/>
    <property type="evidence" value="ECO:0007669"/>
    <property type="project" value="UniProtKB-ARBA"/>
</dbReference>
<dbReference type="GO" id="GO:0005634">
    <property type="term" value="C:nucleus"/>
    <property type="evidence" value="ECO:0007669"/>
    <property type="project" value="UniProtKB-SubCell"/>
</dbReference>
<dbReference type="GO" id="GO:0005524">
    <property type="term" value="F:ATP binding"/>
    <property type="evidence" value="ECO:0007669"/>
    <property type="project" value="UniProtKB-KW"/>
</dbReference>
<evidence type="ECO:0000256" key="1">
    <source>
        <dbReference type="ARBA" id="ARBA00004123"/>
    </source>
</evidence>
<dbReference type="Pfam" id="PF09382">
    <property type="entry name" value="RQC"/>
    <property type="match status" value="1"/>
</dbReference>
<dbReference type="InterPro" id="IPR004589">
    <property type="entry name" value="DNA_helicase_ATP-dep_RecQ"/>
</dbReference>
<dbReference type="InterPro" id="IPR018982">
    <property type="entry name" value="RQC_domain"/>
</dbReference>
<dbReference type="Pfam" id="PF16124">
    <property type="entry name" value="RecQ_Zn_bind"/>
    <property type="match status" value="1"/>
</dbReference>
<keyword evidence="6" id="KW-0067">ATP-binding</keyword>
<dbReference type="AlphaFoldDB" id="A0AAD2HQD3"/>
<feature type="domain" description="Helicase C-terminal" evidence="14">
    <location>
        <begin position="578"/>
        <end position="728"/>
    </location>
</feature>
<dbReference type="InterPro" id="IPR002464">
    <property type="entry name" value="DNA/RNA_helicase_DEAH_CS"/>
</dbReference>
<keyword evidence="8" id="KW-0413">Isomerase</keyword>
<feature type="domain" description="Helicase ATP-binding" evidence="13">
    <location>
        <begin position="378"/>
        <end position="558"/>
    </location>
</feature>
<dbReference type="GO" id="GO:0009378">
    <property type="term" value="F:four-way junction helicase activity"/>
    <property type="evidence" value="ECO:0007669"/>
    <property type="project" value="TreeGrafter"/>
</dbReference>
<comment type="catalytic activity">
    <reaction evidence="10">
        <text>Couples ATP hydrolysis with the unwinding of duplex DNA by translocating in the 3'-5' direction.</text>
        <dbReference type="EC" id="5.6.2.4"/>
    </reaction>
</comment>
<reference evidence="15" key="1">
    <citation type="submission" date="2023-11" db="EMBL/GenBank/DDBJ databases">
        <authorList>
            <person name="De Vega J J."/>
            <person name="De Vega J J."/>
        </authorList>
    </citation>
    <scope>NUCLEOTIDE SEQUENCE</scope>
</reference>
<evidence type="ECO:0000256" key="9">
    <source>
        <dbReference type="ARBA" id="ARBA00023242"/>
    </source>
</evidence>
<dbReference type="FunFam" id="3.40.50.300:FF:000340">
    <property type="entry name" value="Bloom syndrome, RecQ helicase"/>
    <property type="match status" value="1"/>
</dbReference>
<keyword evidence="16" id="KW-1185">Reference proteome</keyword>
<keyword evidence="3" id="KW-0547">Nucleotide-binding</keyword>
<name>A0AAD2HQD3_9AGAR</name>
<gene>
    <name evidence="15" type="ORF">MYCIT1_LOCUS29442</name>
</gene>
<accession>A0AAD2HQD3</accession>
<evidence type="ECO:0000313" key="15">
    <source>
        <dbReference type="EMBL" id="CAK5279406.1"/>
    </source>
</evidence>
<sequence>MSQSAAPKNNLTQVLNQHKSNSGVLSSVSRSKAGKFKPAATSSISAPLRKQGSAVLPSFSTPGFGRAQLPNASKNHTPCQEVYTISSDSSPSSPVLKRTSSDSNFLEPQSKRLKAEKENVFRPTKNDLSKGKARQVSIDGEDLPMVNRSSDKYPDLLEVSTPFVVLFINDVSSKKSTELLNTILLANHEYASQNMESICNFYSGRSAKDDIFVLEAYKALLAKRMDAIKTELRNRECSVATVEYAPIAIPTAPHRTPRLSDYPAKESLSAAGPSGSTTYEVTRISTQTMSGNFDYDYTESISARVAETSRATTEFDGEDEDEALWADVEDVPFEYLDEEQPTAIVPTKLSGPYVKEIMANLKSVFGLDSFRTNQFEAISATLSGRDVFVLMPTGGGKSLCYQLPAVCTGGSTKGVSIVVSPLLALMTDQVHDLRRKKIDAALLTSSTAEDEARQVRERIMSPTKQNPTLLYVTPERLQVSATLKSMLGRLYRSGELARFVIDEAHCISTWGQDFREAYTELHTLRTEFPDVPIMALTATADHKTIDDILSQLQLKNPAIFRQSFNRKNLNYSVLPKRSVEQVVDFIKKKHNGHTGVIYRTGRLACEKMADKLRSSGLNAKHYHAGMPSDERELVQSEWKSAVCRIIVATIAFGMGIDKQDVRFVIHYDMPKTMDGYYQETGRAGRDQKPADCVLYYSLGDFKTLIKMIRDNKDSNVSKASQDRQEEAARDVVRYCENVSDCRRVQVLQHFGEKFDKRECRQMCNNCANEGLLVEQDVTEEAKTVLSLVKELRQGHENVTASQCRKIFSGANHSSLNNKGYDQHRLWGAGKHLTTELVEQLFGRLIFMDALKEESVGNQSRWHAMYLRLGSTADEFLKGGKRLLLSHRPKAARVAGTKRKGKGKSKAEPELERQADYTLPLYDEDEPDEIECSPVKKKKKTPQRQIVDIISDYEEDVQKPSAVTPDTLHSRLLAHRQAILDSDPSLSEEQVLDDEILSYMSVIPPQDFLTFKTVLRDINLERHMPISEAKEDSDERYNRFGAGFLQLCQGQPVATGEDWRSKYALQSASSSKPADIRKFKFKK</sequence>
<organism evidence="15 16">
    <name type="scientific">Mycena citricolor</name>
    <dbReference type="NCBI Taxonomy" id="2018698"/>
    <lineage>
        <taxon>Eukaryota</taxon>
        <taxon>Fungi</taxon>
        <taxon>Dikarya</taxon>
        <taxon>Basidiomycota</taxon>
        <taxon>Agaricomycotina</taxon>
        <taxon>Agaricomycetes</taxon>
        <taxon>Agaricomycetidae</taxon>
        <taxon>Agaricales</taxon>
        <taxon>Marasmiineae</taxon>
        <taxon>Mycenaceae</taxon>
        <taxon>Mycena</taxon>
    </lineage>
</organism>
<dbReference type="CDD" id="cd18794">
    <property type="entry name" value="SF2_C_RecQ"/>
    <property type="match status" value="1"/>
</dbReference>
<evidence type="ECO:0000256" key="4">
    <source>
        <dbReference type="ARBA" id="ARBA00022801"/>
    </source>
</evidence>
<dbReference type="InterPro" id="IPR011545">
    <property type="entry name" value="DEAD/DEAH_box_helicase_dom"/>
</dbReference>
<dbReference type="SMART" id="SM00490">
    <property type="entry name" value="HELICc"/>
    <property type="match status" value="1"/>
</dbReference>
<dbReference type="FunFam" id="3.40.50.300:FF:000296">
    <property type="entry name" value="ATP-dependent DNA helicase RecQ"/>
    <property type="match status" value="1"/>
</dbReference>
<dbReference type="GO" id="GO:0000729">
    <property type="term" value="P:DNA double-strand break processing"/>
    <property type="evidence" value="ECO:0007669"/>
    <property type="project" value="UniProtKB-ARBA"/>
</dbReference>
<dbReference type="PROSITE" id="PS51192">
    <property type="entry name" value="HELICASE_ATP_BIND_1"/>
    <property type="match status" value="1"/>
</dbReference>
<dbReference type="InterPro" id="IPR014001">
    <property type="entry name" value="Helicase_ATP-bd"/>
</dbReference>
<dbReference type="GO" id="GO:0031573">
    <property type="term" value="P:mitotic intra-S DNA damage checkpoint signaling"/>
    <property type="evidence" value="ECO:0007669"/>
    <property type="project" value="UniProtKB-ARBA"/>
</dbReference>
<dbReference type="GO" id="GO:0016787">
    <property type="term" value="F:hydrolase activity"/>
    <property type="evidence" value="ECO:0007669"/>
    <property type="project" value="UniProtKB-KW"/>
</dbReference>
<evidence type="ECO:0000259" key="13">
    <source>
        <dbReference type="PROSITE" id="PS51192"/>
    </source>
</evidence>
<dbReference type="PANTHER" id="PTHR13710">
    <property type="entry name" value="DNA HELICASE RECQ FAMILY MEMBER"/>
    <property type="match status" value="1"/>
</dbReference>
<evidence type="ECO:0000256" key="12">
    <source>
        <dbReference type="SAM" id="MobiDB-lite"/>
    </source>
</evidence>
<evidence type="ECO:0000256" key="2">
    <source>
        <dbReference type="ARBA" id="ARBA00005446"/>
    </source>
</evidence>
<dbReference type="SUPFAM" id="SSF52540">
    <property type="entry name" value="P-loop containing nucleoside triphosphate hydrolases"/>
    <property type="match status" value="1"/>
</dbReference>
<dbReference type="InterPro" id="IPR027417">
    <property type="entry name" value="P-loop_NTPase"/>
</dbReference>
<keyword evidence="5" id="KW-0347">Helicase</keyword>
<dbReference type="InterPro" id="IPR032284">
    <property type="entry name" value="RecQ_Zn-bd"/>
</dbReference>
<dbReference type="InterPro" id="IPR001650">
    <property type="entry name" value="Helicase_C-like"/>
</dbReference>
<evidence type="ECO:0000259" key="14">
    <source>
        <dbReference type="PROSITE" id="PS51194"/>
    </source>
</evidence>
<dbReference type="InterPro" id="IPR036390">
    <property type="entry name" value="WH_DNA-bd_sf"/>
</dbReference>
<dbReference type="GO" id="GO:0006260">
    <property type="term" value="P:DNA replication"/>
    <property type="evidence" value="ECO:0007669"/>
    <property type="project" value="InterPro"/>
</dbReference>
<feature type="compositionally biased region" description="Low complexity" evidence="12">
    <location>
        <begin position="20"/>
        <end position="31"/>
    </location>
</feature>
<evidence type="ECO:0000256" key="11">
    <source>
        <dbReference type="ARBA" id="ARBA00034808"/>
    </source>
</evidence>
<comment type="similarity">
    <text evidence="2">Belongs to the helicase family. RecQ subfamily.</text>
</comment>
<protein>
    <recommendedName>
        <fullName evidence="11">DNA 3'-5' helicase</fullName>
        <ecNumber evidence="11">5.6.2.4</ecNumber>
    </recommendedName>
</protein>
<dbReference type="GO" id="GO:0043138">
    <property type="term" value="F:3'-5' DNA helicase activity"/>
    <property type="evidence" value="ECO:0007669"/>
    <property type="project" value="UniProtKB-EC"/>
</dbReference>
<feature type="region of interest" description="Disordered" evidence="12">
    <location>
        <begin position="1"/>
        <end position="59"/>
    </location>
</feature>
<dbReference type="Pfam" id="PF00271">
    <property type="entry name" value="Helicase_C"/>
    <property type="match status" value="1"/>
</dbReference>
<comment type="subcellular location">
    <subcellularLocation>
        <location evidence="1">Nucleus</location>
    </subcellularLocation>
</comment>
<evidence type="ECO:0000256" key="6">
    <source>
        <dbReference type="ARBA" id="ARBA00022840"/>
    </source>
</evidence>
<dbReference type="GO" id="GO:0003677">
    <property type="term" value="F:DNA binding"/>
    <property type="evidence" value="ECO:0007669"/>
    <property type="project" value="UniProtKB-KW"/>
</dbReference>